<gene>
    <name evidence="2" type="ORF">HNP46_005296</name>
</gene>
<sequence>MRWWFLGVVLALAGFALAVQQQWVKLPDRWNPWTPLDVRDEPNLLTRYKLWRLRDDADLCRLALQSSDLKAQPMADSEPVAGCPLHNVWRVQAAEVKLSSSFLASCPLAVSFALFERHSLQPVAREIYGQPVAGVEHLGSFACRNIYGRADARRSQHASANALDIAAFRLADGRRIVVAKDWSGEGDAARFLRAVRDSACSNFDVVLSPDYNRAHHDHFHLDLGGWQICR</sequence>
<name>A0A7W7P381_PSENT</name>
<dbReference type="EMBL" id="JACHLI010000027">
    <property type="protein sequence ID" value="MBB4866391.1"/>
    <property type="molecule type" value="Genomic_DNA"/>
</dbReference>
<dbReference type="AlphaFoldDB" id="A0A7W7P381"/>
<dbReference type="RefSeq" id="WP_184594826.1">
    <property type="nucleotide sequence ID" value="NZ_JACHLI010000027.1"/>
</dbReference>
<dbReference type="InterPro" id="IPR009683">
    <property type="entry name" value="Extensin-like_C"/>
</dbReference>
<dbReference type="Pfam" id="PF06904">
    <property type="entry name" value="Extensin-like_C"/>
    <property type="match status" value="1"/>
</dbReference>
<feature type="domain" description="Extensin-like C-terminal" evidence="1">
    <location>
        <begin position="59"/>
        <end position="230"/>
    </location>
</feature>
<comment type="caution">
    <text evidence="2">The sequence shown here is derived from an EMBL/GenBank/DDBJ whole genome shotgun (WGS) entry which is preliminary data.</text>
</comment>
<accession>A0A7W7P381</accession>
<evidence type="ECO:0000313" key="3">
    <source>
        <dbReference type="Proteomes" id="UP000566995"/>
    </source>
</evidence>
<dbReference type="Proteomes" id="UP000566995">
    <property type="component" value="Unassembled WGS sequence"/>
</dbReference>
<evidence type="ECO:0000259" key="1">
    <source>
        <dbReference type="Pfam" id="PF06904"/>
    </source>
</evidence>
<proteinExistence type="predicted"/>
<organism evidence="2 3">
    <name type="scientific">Pseudomonas nitroreducens</name>
    <dbReference type="NCBI Taxonomy" id="46680"/>
    <lineage>
        <taxon>Bacteria</taxon>
        <taxon>Pseudomonadati</taxon>
        <taxon>Pseudomonadota</taxon>
        <taxon>Gammaproteobacteria</taxon>
        <taxon>Pseudomonadales</taxon>
        <taxon>Pseudomonadaceae</taxon>
        <taxon>Pseudomonas</taxon>
    </lineage>
</organism>
<protein>
    <recommendedName>
        <fullName evidence="1">Extensin-like C-terminal domain-containing protein</fullName>
    </recommendedName>
</protein>
<reference evidence="2 3" key="1">
    <citation type="submission" date="2020-08" db="EMBL/GenBank/DDBJ databases">
        <title>Functional genomics of gut bacteria from endangered species of beetles.</title>
        <authorList>
            <person name="Carlos-Shanley C."/>
        </authorList>
    </citation>
    <scope>NUCLEOTIDE SEQUENCE [LARGE SCALE GENOMIC DNA]</scope>
    <source>
        <strain evidence="2 3">S00179</strain>
    </source>
</reference>
<evidence type="ECO:0000313" key="2">
    <source>
        <dbReference type="EMBL" id="MBB4866391.1"/>
    </source>
</evidence>